<accession>A0A3M6TSJ9</accession>
<dbReference type="AlphaFoldDB" id="A0A3M6TSJ9"/>
<sequence>MYLLETLYHSLDDDEVSASAKNTRAPLGVEVLYGAFKKWGYQTLPDATRRYQTFKKTFVGTIFGGLVYLILTKESLHKTESRRHLEKVAKNLSIIEYHTFSCTALDRIGLTNHHDYLGKICIYSWYFFDCITKVDTA</sequence>
<reference evidence="1 2" key="1">
    <citation type="journal article" date="2018" name="Sci. Rep.">
        <title>Comparative analysis of the Pocillopora damicornis genome highlights role of immune system in coral evolution.</title>
        <authorList>
            <person name="Cunning R."/>
            <person name="Bay R.A."/>
            <person name="Gillette P."/>
            <person name="Baker A.C."/>
            <person name="Traylor-Knowles N."/>
        </authorList>
    </citation>
    <scope>NUCLEOTIDE SEQUENCE [LARGE SCALE GENOMIC DNA]</scope>
    <source>
        <strain evidence="1">RSMAS</strain>
        <tissue evidence="1">Whole animal</tissue>
    </source>
</reference>
<dbReference type="Proteomes" id="UP000275408">
    <property type="component" value="Unassembled WGS sequence"/>
</dbReference>
<name>A0A3M6TSJ9_POCDA</name>
<evidence type="ECO:0000313" key="2">
    <source>
        <dbReference type="Proteomes" id="UP000275408"/>
    </source>
</evidence>
<keyword evidence="2" id="KW-1185">Reference proteome</keyword>
<protein>
    <submittedName>
        <fullName evidence="1">Uncharacterized protein</fullName>
    </submittedName>
</protein>
<dbReference type="EMBL" id="RCHS01002992">
    <property type="protein sequence ID" value="RMX44360.1"/>
    <property type="molecule type" value="Genomic_DNA"/>
</dbReference>
<evidence type="ECO:0000313" key="1">
    <source>
        <dbReference type="EMBL" id="RMX44360.1"/>
    </source>
</evidence>
<proteinExistence type="predicted"/>
<organism evidence="1 2">
    <name type="scientific">Pocillopora damicornis</name>
    <name type="common">Cauliflower coral</name>
    <name type="synonym">Millepora damicornis</name>
    <dbReference type="NCBI Taxonomy" id="46731"/>
    <lineage>
        <taxon>Eukaryota</taxon>
        <taxon>Metazoa</taxon>
        <taxon>Cnidaria</taxon>
        <taxon>Anthozoa</taxon>
        <taxon>Hexacorallia</taxon>
        <taxon>Scleractinia</taxon>
        <taxon>Astrocoeniina</taxon>
        <taxon>Pocilloporidae</taxon>
        <taxon>Pocillopora</taxon>
    </lineage>
</organism>
<comment type="caution">
    <text evidence="1">The sequence shown here is derived from an EMBL/GenBank/DDBJ whole genome shotgun (WGS) entry which is preliminary data.</text>
</comment>
<gene>
    <name evidence="1" type="ORF">pdam_00015988</name>
</gene>